<evidence type="ECO:0008006" key="4">
    <source>
        <dbReference type="Google" id="ProtNLM"/>
    </source>
</evidence>
<sequence length="141" mass="16663">MKKFKEFRCVIEMSVLVGILILISFYLGVKGSYSQMTMGFIIGALGMFGIFMSYNVELREDEISYYKWFGIAMWTKTISYNNIAKFRAVDKHKVEIVLRDKTQNNGKNIYTYVMNSEDFMRAAKAMRDKYRTDKKKNKKHR</sequence>
<keyword evidence="1" id="KW-0812">Transmembrane</keyword>
<evidence type="ECO:0000313" key="2">
    <source>
        <dbReference type="EMBL" id="KRN49852.1"/>
    </source>
</evidence>
<dbReference type="RefSeq" id="WP_031589470.1">
    <property type="nucleotide sequence ID" value="NZ_JNKN01000023.1"/>
</dbReference>
<gene>
    <name evidence="2" type="ORF">IV49_GL000643</name>
</gene>
<proteinExistence type="predicted"/>
<dbReference type="Proteomes" id="UP000051841">
    <property type="component" value="Unassembled WGS sequence"/>
</dbReference>
<keyword evidence="3" id="KW-1185">Reference proteome</keyword>
<name>A0A0R2HIT7_9FIRM</name>
<accession>A0A0R2HIT7</accession>
<dbReference type="EMBL" id="JQBL01000019">
    <property type="protein sequence ID" value="KRN49852.1"/>
    <property type="molecule type" value="Genomic_DNA"/>
</dbReference>
<keyword evidence="1" id="KW-1133">Transmembrane helix</keyword>
<feature type="transmembrane region" description="Helical" evidence="1">
    <location>
        <begin position="7"/>
        <end position="27"/>
    </location>
</feature>
<protein>
    <recommendedName>
        <fullName evidence="4">DUF5673 domain-containing protein</fullName>
    </recommendedName>
</protein>
<keyword evidence="1" id="KW-0472">Membrane</keyword>
<dbReference type="AlphaFoldDB" id="A0A0R2HIT7"/>
<comment type="caution">
    <text evidence="2">The sequence shown here is derived from an EMBL/GenBank/DDBJ whole genome shotgun (WGS) entry which is preliminary data.</text>
</comment>
<organism evidence="2 3">
    <name type="scientific">Kandleria vitulina DSM 20405</name>
    <dbReference type="NCBI Taxonomy" id="1410657"/>
    <lineage>
        <taxon>Bacteria</taxon>
        <taxon>Bacillati</taxon>
        <taxon>Bacillota</taxon>
        <taxon>Erysipelotrichia</taxon>
        <taxon>Erysipelotrichales</taxon>
        <taxon>Coprobacillaceae</taxon>
        <taxon>Kandleria</taxon>
    </lineage>
</organism>
<feature type="transmembrane region" description="Helical" evidence="1">
    <location>
        <begin position="33"/>
        <end position="54"/>
    </location>
</feature>
<reference evidence="2 3" key="1">
    <citation type="journal article" date="2015" name="Genome Announc.">
        <title>Expanding the biotechnology potential of lactobacilli through comparative genomics of 213 strains and associated genera.</title>
        <authorList>
            <person name="Sun Z."/>
            <person name="Harris H.M."/>
            <person name="McCann A."/>
            <person name="Guo C."/>
            <person name="Argimon S."/>
            <person name="Zhang W."/>
            <person name="Yang X."/>
            <person name="Jeffery I.B."/>
            <person name="Cooney J.C."/>
            <person name="Kagawa T.F."/>
            <person name="Liu W."/>
            <person name="Song Y."/>
            <person name="Salvetti E."/>
            <person name="Wrobel A."/>
            <person name="Rasinkangas P."/>
            <person name="Parkhill J."/>
            <person name="Rea M.C."/>
            <person name="O'Sullivan O."/>
            <person name="Ritari J."/>
            <person name="Douillard F.P."/>
            <person name="Paul Ross R."/>
            <person name="Yang R."/>
            <person name="Briner A.E."/>
            <person name="Felis G.E."/>
            <person name="de Vos W.M."/>
            <person name="Barrangou R."/>
            <person name="Klaenhammer T.R."/>
            <person name="Caufield P.W."/>
            <person name="Cui Y."/>
            <person name="Zhang H."/>
            <person name="O'Toole P.W."/>
        </authorList>
    </citation>
    <scope>NUCLEOTIDE SEQUENCE [LARGE SCALE GENOMIC DNA]</scope>
    <source>
        <strain evidence="2 3">DSM 20405</strain>
    </source>
</reference>
<evidence type="ECO:0000256" key="1">
    <source>
        <dbReference type="SAM" id="Phobius"/>
    </source>
</evidence>
<dbReference type="PATRIC" id="fig|1410657.5.peg.669"/>
<evidence type="ECO:0000313" key="3">
    <source>
        <dbReference type="Proteomes" id="UP000051841"/>
    </source>
</evidence>